<dbReference type="InterPro" id="IPR036961">
    <property type="entry name" value="Kinesin_motor_dom_sf"/>
</dbReference>
<protein>
    <submittedName>
        <fullName evidence="5">Kinesin motor domain-containing protein</fullName>
    </submittedName>
</protein>
<keyword evidence="2" id="KW-0067">ATP-binding</keyword>
<dbReference type="InterPro" id="IPR027640">
    <property type="entry name" value="Kinesin-like_fam"/>
</dbReference>
<dbReference type="STRING" id="35608.A0A2U1N9K3"/>
<dbReference type="Pfam" id="PF16796">
    <property type="entry name" value="Microtub_bd"/>
    <property type="match status" value="1"/>
</dbReference>
<evidence type="ECO:0000313" key="6">
    <source>
        <dbReference type="Proteomes" id="UP000245207"/>
    </source>
</evidence>
<dbReference type="AlphaFoldDB" id="A0A2U1N9K3"/>
<evidence type="ECO:0000313" key="5">
    <source>
        <dbReference type="EMBL" id="PWA70179.1"/>
    </source>
</evidence>
<gene>
    <name evidence="5" type="ORF">CTI12_AA291350</name>
</gene>
<accession>A0A2U1N9K3</accession>
<organism evidence="5 6">
    <name type="scientific">Artemisia annua</name>
    <name type="common">Sweet wormwood</name>
    <dbReference type="NCBI Taxonomy" id="35608"/>
    <lineage>
        <taxon>Eukaryota</taxon>
        <taxon>Viridiplantae</taxon>
        <taxon>Streptophyta</taxon>
        <taxon>Embryophyta</taxon>
        <taxon>Tracheophyta</taxon>
        <taxon>Spermatophyta</taxon>
        <taxon>Magnoliopsida</taxon>
        <taxon>eudicotyledons</taxon>
        <taxon>Gunneridae</taxon>
        <taxon>Pentapetalae</taxon>
        <taxon>asterids</taxon>
        <taxon>campanulids</taxon>
        <taxon>Asterales</taxon>
        <taxon>Asteraceae</taxon>
        <taxon>Asteroideae</taxon>
        <taxon>Anthemideae</taxon>
        <taxon>Artemisiinae</taxon>
        <taxon>Artemisia</taxon>
    </lineage>
</organism>
<comment type="similarity">
    <text evidence="2">Belongs to the TRAFAC class myosin-kinesin ATPase superfamily. Kinesin family.</text>
</comment>
<dbReference type="EMBL" id="PKPP01003291">
    <property type="protein sequence ID" value="PWA70179.1"/>
    <property type="molecule type" value="Genomic_DNA"/>
</dbReference>
<evidence type="ECO:0000256" key="3">
    <source>
        <dbReference type="SAM" id="Coils"/>
    </source>
</evidence>
<name>A0A2U1N9K3_ARTAN</name>
<dbReference type="PROSITE" id="PS50067">
    <property type="entry name" value="KINESIN_MOTOR_2"/>
    <property type="match status" value="1"/>
</dbReference>
<evidence type="ECO:0000256" key="2">
    <source>
        <dbReference type="PROSITE-ProRule" id="PRU00283"/>
    </source>
</evidence>
<dbReference type="OrthoDB" id="3176171at2759"/>
<keyword evidence="2" id="KW-0547">Nucleotide-binding</keyword>
<dbReference type="InterPro" id="IPR027417">
    <property type="entry name" value="P-loop_NTPase"/>
</dbReference>
<feature type="domain" description="Kinesin motor" evidence="4">
    <location>
        <begin position="256"/>
        <end position="409"/>
    </location>
</feature>
<feature type="binding site" evidence="2">
    <location>
        <begin position="339"/>
        <end position="346"/>
    </location>
    <ligand>
        <name>ATP</name>
        <dbReference type="ChEBI" id="CHEBI:30616"/>
    </ligand>
</feature>
<sequence length="409" mass="46227">MLWNNLSSEAIGTSNVLDDENANKGECKLGFDLSTPDLVICSGSPKIPNRPYEESPELLKHSSLELSFENGITEESKMEGHNNASISSKEDFGSSEASFELLPPAQCEENNEECDELMKAKRALEILKKENECKSKECEEALRSLRELQNELMRKSMHVGSLAFAVEGQVKEKSKWFASLRDMARKLKIMKMDQIKLLEEAEAYKKHAADMNDMGCIIQSKIDEQVEQHEDLKIRFNEGAKERKELYNKIQELKGNIRVFCRCRPLNSEEIAEGASMAFDFEGSKDGELRVKSSVAFKKNFKFDSVFSPEASQADVFEDTSTFATSVLDGYNACIFAYGQTGTGKTFTMEGTNENRGVNFRTLEELFRVIDERKNQIRYEISVSVLEVYNEQIRDLLLPSSQPGAAAKR</sequence>
<dbReference type="PANTHER" id="PTHR47972:SF35">
    <property type="entry name" value="KINESIN-LIKE PROTEIN KIN-14Q"/>
    <property type="match status" value="1"/>
</dbReference>
<dbReference type="InterPro" id="IPR031852">
    <property type="entry name" value="Vik1/Cik1_MT-bd"/>
</dbReference>
<dbReference type="GO" id="GO:0015630">
    <property type="term" value="C:microtubule cytoskeleton"/>
    <property type="evidence" value="ECO:0007669"/>
    <property type="project" value="TreeGrafter"/>
</dbReference>
<dbReference type="GO" id="GO:0008017">
    <property type="term" value="F:microtubule binding"/>
    <property type="evidence" value="ECO:0007669"/>
    <property type="project" value="InterPro"/>
</dbReference>
<keyword evidence="3" id="KW-0175">Coiled coil</keyword>
<dbReference type="GO" id="GO:0003777">
    <property type="term" value="F:microtubule motor activity"/>
    <property type="evidence" value="ECO:0007669"/>
    <property type="project" value="InterPro"/>
</dbReference>
<dbReference type="SUPFAM" id="SSF52540">
    <property type="entry name" value="P-loop containing nucleoside triphosphate hydrolases"/>
    <property type="match status" value="1"/>
</dbReference>
<dbReference type="GO" id="GO:0005524">
    <property type="term" value="F:ATP binding"/>
    <property type="evidence" value="ECO:0007669"/>
    <property type="project" value="UniProtKB-UniRule"/>
</dbReference>
<keyword evidence="1 2" id="KW-0505">Motor protein</keyword>
<reference evidence="5 6" key="1">
    <citation type="journal article" date="2018" name="Mol. Plant">
        <title>The genome of Artemisia annua provides insight into the evolution of Asteraceae family and artemisinin biosynthesis.</title>
        <authorList>
            <person name="Shen Q."/>
            <person name="Zhang L."/>
            <person name="Liao Z."/>
            <person name="Wang S."/>
            <person name="Yan T."/>
            <person name="Shi P."/>
            <person name="Liu M."/>
            <person name="Fu X."/>
            <person name="Pan Q."/>
            <person name="Wang Y."/>
            <person name="Lv Z."/>
            <person name="Lu X."/>
            <person name="Zhang F."/>
            <person name="Jiang W."/>
            <person name="Ma Y."/>
            <person name="Chen M."/>
            <person name="Hao X."/>
            <person name="Li L."/>
            <person name="Tang Y."/>
            <person name="Lv G."/>
            <person name="Zhou Y."/>
            <person name="Sun X."/>
            <person name="Brodelius P.E."/>
            <person name="Rose J.K.C."/>
            <person name="Tang K."/>
        </authorList>
    </citation>
    <scope>NUCLEOTIDE SEQUENCE [LARGE SCALE GENOMIC DNA]</scope>
    <source>
        <strain evidence="6">cv. Huhao1</strain>
        <tissue evidence="5">Leaf</tissue>
    </source>
</reference>
<feature type="coiled-coil region" evidence="3">
    <location>
        <begin position="107"/>
        <end position="158"/>
    </location>
</feature>
<dbReference type="Proteomes" id="UP000245207">
    <property type="component" value="Unassembled WGS sequence"/>
</dbReference>
<proteinExistence type="inferred from homology"/>
<dbReference type="GO" id="GO:0007018">
    <property type="term" value="P:microtubule-based movement"/>
    <property type="evidence" value="ECO:0007669"/>
    <property type="project" value="InterPro"/>
</dbReference>
<evidence type="ECO:0000259" key="4">
    <source>
        <dbReference type="PROSITE" id="PS50067"/>
    </source>
</evidence>
<evidence type="ECO:0000256" key="1">
    <source>
        <dbReference type="ARBA" id="ARBA00023175"/>
    </source>
</evidence>
<dbReference type="Gene3D" id="3.40.850.10">
    <property type="entry name" value="Kinesin motor domain"/>
    <property type="match status" value="1"/>
</dbReference>
<keyword evidence="6" id="KW-1185">Reference proteome</keyword>
<dbReference type="SMART" id="SM00129">
    <property type="entry name" value="KISc"/>
    <property type="match status" value="1"/>
</dbReference>
<comment type="caution">
    <text evidence="5">The sequence shown here is derived from an EMBL/GenBank/DDBJ whole genome shotgun (WGS) entry which is preliminary data.</text>
</comment>
<dbReference type="InterPro" id="IPR001752">
    <property type="entry name" value="Kinesin_motor_dom"/>
</dbReference>
<dbReference type="PANTHER" id="PTHR47972">
    <property type="entry name" value="KINESIN-LIKE PROTEIN KLP-3"/>
    <property type="match status" value="1"/>
</dbReference>